<sequence>MCLYASFEGHLENFRENKVDHILFHEGAKMPLICLSRNRLQCILVILLCSCGLLLYMNAVPCIIPTCNDPSNTDTASLSNEPLIFIGGYPRSGTTLMRVLLDVHPSVRCGPETHILPHILYLYSFKIDHIFGQLHGANITHELVDSIFVHAISTLIHKTGPNAERLCAKDPFIDLCLKQLLHLFPKSLFILMVRDGRAVTNSVLRRHIGIKYLNRSKPENVLQAWDDHYKQVLPACQNSSRCRVVRYEDLVLRPREQMKGILEWLGVPWDEVVLQHDQNMQEVKLPRKERSTSQVVFPIYTEALTQWSLPGSAVPPSLIQKSRSYEMLRYFGYASLTIPPVYGIPELEVQKRAQMLEKNEEFRKLFKL</sequence>
<name>A0A068WB47_ECHGR</name>
<evidence type="ECO:0000256" key="3">
    <source>
        <dbReference type="ARBA" id="ARBA00022679"/>
    </source>
</evidence>
<dbReference type="GO" id="GO:0005794">
    <property type="term" value="C:Golgi apparatus"/>
    <property type="evidence" value="ECO:0007669"/>
    <property type="project" value="TreeGrafter"/>
</dbReference>
<comment type="function">
    <text evidence="5">Catalyzes the O-sulfation of tyrosine residues within acidic motifs of polypeptides, using 3'-phosphoadenylyl sulfate (PAPS) as cosubstrate.</text>
</comment>
<organism evidence="6">
    <name type="scientific">Echinococcus granulosus</name>
    <name type="common">Hydatid tapeworm</name>
    <dbReference type="NCBI Taxonomy" id="6210"/>
    <lineage>
        <taxon>Eukaryota</taxon>
        <taxon>Metazoa</taxon>
        <taxon>Spiralia</taxon>
        <taxon>Lophotrochozoa</taxon>
        <taxon>Platyhelminthes</taxon>
        <taxon>Cestoda</taxon>
        <taxon>Eucestoda</taxon>
        <taxon>Cyclophyllidea</taxon>
        <taxon>Taeniidae</taxon>
        <taxon>Echinococcus</taxon>
        <taxon>Echinococcus granulosus group</taxon>
    </lineage>
</organism>
<reference evidence="8" key="3">
    <citation type="submission" date="2020-10" db="UniProtKB">
        <authorList>
            <consortium name="WormBaseParasite"/>
        </authorList>
    </citation>
    <scope>IDENTIFICATION</scope>
</reference>
<dbReference type="EC" id="2.8.2.20" evidence="2 5"/>
<evidence type="ECO:0000313" key="7">
    <source>
        <dbReference type="Proteomes" id="UP000492820"/>
    </source>
</evidence>
<accession>A0A068WB47</accession>
<reference evidence="6" key="2">
    <citation type="submission" date="2014-06" db="EMBL/GenBank/DDBJ databases">
        <authorList>
            <person name="Aslett M."/>
        </authorList>
    </citation>
    <scope>NUCLEOTIDE SEQUENCE</scope>
</reference>
<dbReference type="SUPFAM" id="SSF52540">
    <property type="entry name" value="P-loop containing nucleoside triphosphate hydrolases"/>
    <property type="match status" value="1"/>
</dbReference>
<dbReference type="Pfam" id="PF13469">
    <property type="entry name" value="Sulfotransfer_3"/>
    <property type="match status" value="1"/>
</dbReference>
<dbReference type="PANTHER" id="PTHR12788">
    <property type="entry name" value="PROTEIN-TYROSINE SULFOTRANSFERASE 2"/>
    <property type="match status" value="1"/>
</dbReference>
<keyword evidence="3 5" id="KW-0808">Transferase</keyword>
<evidence type="ECO:0000256" key="1">
    <source>
        <dbReference type="ARBA" id="ARBA00009988"/>
    </source>
</evidence>
<evidence type="ECO:0000256" key="2">
    <source>
        <dbReference type="ARBA" id="ARBA00013262"/>
    </source>
</evidence>
<evidence type="ECO:0000313" key="6">
    <source>
        <dbReference type="EMBL" id="CDS16920.1"/>
    </source>
</evidence>
<reference evidence="6 7" key="1">
    <citation type="journal article" date="2013" name="Nature">
        <title>The genomes of four tapeworm species reveal adaptations to parasitism.</title>
        <authorList>
            <person name="Tsai I.J."/>
            <person name="Zarowiecki M."/>
            <person name="Holroyd N."/>
            <person name="Garciarrubio A."/>
            <person name="Sanchez-Flores A."/>
            <person name="Brooks K.L."/>
            <person name="Tracey A."/>
            <person name="Bobes R.J."/>
            <person name="Fragoso G."/>
            <person name="Sciutto E."/>
            <person name="Aslett M."/>
            <person name="Beasley H."/>
            <person name="Bennett H.M."/>
            <person name="Cai J."/>
            <person name="Camicia F."/>
            <person name="Clark R."/>
            <person name="Cucher M."/>
            <person name="De Silva N."/>
            <person name="Day T.A."/>
            <person name="Deplazes P."/>
            <person name="Estrada K."/>
            <person name="Fernandez C."/>
            <person name="Holland P.W."/>
            <person name="Hou J."/>
            <person name="Hu S."/>
            <person name="Huckvale T."/>
            <person name="Hung S.S."/>
            <person name="Kamenetzky L."/>
            <person name="Keane J.A."/>
            <person name="Kiss F."/>
            <person name="Koziol U."/>
            <person name="Lambert O."/>
            <person name="Liu K."/>
            <person name="Luo X."/>
            <person name="Luo Y."/>
            <person name="Macchiaroli N."/>
            <person name="Nichol S."/>
            <person name="Paps J."/>
            <person name="Parkinson J."/>
            <person name="Pouchkina-Stantcheva N."/>
            <person name="Riddiford N."/>
            <person name="Rosenzvit M."/>
            <person name="Salinas G."/>
            <person name="Wasmuth J.D."/>
            <person name="Zamanian M."/>
            <person name="Zheng Y."/>
            <person name="Cai X."/>
            <person name="Soberon X."/>
            <person name="Olson P.D."/>
            <person name="Laclette J.P."/>
            <person name="Brehm K."/>
            <person name="Berriman M."/>
            <person name="Garciarrubio A."/>
            <person name="Bobes R.J."/>
            <person name="Fragoso G."/>
            <person name="Sanchez-Flores A."/>
            <person name="Estrada K."/>
            <person name="Cevallos M.A."/>
            <person name="Morett E."/>
            <person name="Gonzalez V."/>
            <person name="Portillo T."/>
            <person name="Ochoa-Leyva A."/>
            <person name="Jose M.V."/>
            <person name="Sciutto E."/>
            <person name="Landa A."/>
            <person name="Jimenez L."/>
            <person name="Valdes V."/>
            <person name="Carrero J.C."/>
            <person name="Larralde C."/>
            <person name="Morales-Montor J."/>
            <person name="Limon-Lason J."/>
            <person name="Soberon X."/>
            <person name="Laclette J.P."/>
        </authorList>
    </citation>
    <scope>NUCLEOTIDE SEQUENCE [LARGE SCALE GENOMIC DNA]</scope>
</reference>
<protein>
    <recommendedName>
        <fullName evidence="2 5">Protein-tyrosine sulfotransferase</fullName>
        <ecNumber evidence="2 5">2.8.2.20</ecNumber>
    </recommendedName>
</protein>
<evidence type="ECO:0000313" key="8">
    <source>
        <dbReference type="WBParaSite" id="EgrG_000963400"/>
    </source>
</evidence>
<dbReference type="EMBL" id="LK028577">
    <property type="protein sequence ID" value="CDS16920.1"/>
    <property type="molecule type" value="Genomic_DNA"/>
</dbReference>
<dbReference type="Proteomes" id="UP000492820">
    <property type="component" value="Unassembled WGS sequence"/>
</dbReference>
<proteinExistence type="inferred from homology"/>
<evidence type="ECO:0000256" key="4">
    <source>
        <dbReference type="ARBA" id="ARBA00048460"/>
    </source>
</evidence>
<dbReference type="InterPro" id="IPR026634">
    <property type="entry name" value="TPST-like"/>
</dbReference>
<dbReference type="OrthoDB" id="545675at2759"/>
<comment type="similarity">
    <text evidence="1 5">Belongs to the protein sulfotransferase family.</text>
</comment>
<dbReference type="PANTHER" id="PTHR12788:SF10">
    <property type="entry name" value="PROTEIN-TYROSINE SULFOTRANSFERASE"/>
    <property type="match status" value="1"/>
</dbReference>
<dbReference type="WBParaSite" id="EgrG_000963400">
    <property type="protein sequence ID" value="EgrG_000963400"/>
    <property type="gene ID" value="EgrG_000963400"/>
</dbReference>
<dbReference type="AlphaFoldDB" id="A0A068WB47"/>
<gene>
    <name evidence="6" type="ORF">EgrG_000963400</name>
</gene>
<dbReference type="InterPro" id="IPR027417">
    <property type="entry name" value="P-loop_NTPase"/>
</dbReference>
<evidence type="ECO:0000256" key="5">
    <source>
        <dbReference type="RuleBase" id="RU365018"/>
    </source>
</evidence>
<comment type="catalytic activity">
    <reaction evidence="4 5">
        <text>L-tyrosyl-[protein] + 3'-phosphoadenylyl sulfate = O-sulfo-L-tyrosine-[protein] + adenosine 3',5'-bisphosphate + H(+)</text>
        <dbReference type="Rhea" id="RHEA:16801"/>
        <dbReference type="Rhea" id="RHEA-COMP:10136"/>
        <dbReference type="Rhea" id="RHEA-COMP:11688"/>
        <dbReference type="ChEBI" id="CHEBI:15378"/>
        <dbReference type="ChEBI" id="CHEBI:46858"/>
        <dbReference type="ChEBI" id="CHEBI:58339"/>
        <dbReference type="ChEBI" id="CHEBI:58343"/>
        <dbReference type="ChEBI" id="CHEBI:65286"/>
        <dbReference type="EC" id="2.8.2.20"/>
    </reaction>
</comment>
<dbReference type="GO" id="GO:0008476">
    <property type="term" value="F:protein-tyrosine sulfotransferase activity"/>
    <property type="evidence" value="ECO:0007669"/>
    <property type="project" value="UniProtKB-EC"/>
</dbReference>
<dbReference type="Gene3D" id="3.40.50.300">
    <property type="entry name" value="P-loop containing nucleotide triphosphate hydrolases"/>
    <property type="match status" value="1"/>
</dbReference>